<evidence type="ECO:0000313" key="2">
    <source>
        <dbReference type="Proteomes" id="UP001175261"/>
    </source>
</evidence>
<reference evidence="1" key="1">
    <citation type="submission" date="2022-10" db="EMBL/GenBank/DDBJ databases">
        <title>Determination and structural analysis of whole genome sequence of Sarocladium strictum F4-1.</title>
        <authorList>
            <person name="Hu L."/>
            <person name="Jiang Y."/>
        </authorList>
    </citation>
    <scope>NUCLEOTIDE SEQUENCE</scope>
    <source>
        <strain evidence="1">F4-1</strain>
    </source>
</reference>
<keyword evidence="2" id="KW-1185">Reference proteome</keyword>
<sequence>MSVAISCFEDVPLTRVRRLEALLGNFVLASRYLIPEDDCDYEGLIDNSIFADGWDSTKAVADLPSSLSAIVPRERTFAAGTYFPGGPATAEEQPFFIKPKTNADGTISYTYFDSSGQPLHYHDLFTCEFKPELVEDGQIHAAAVYQNEKNMADHVREYNFARLKAIGQRIAVGQDVPENDNFIVLGPKPENPLKMNYWDLVFFLQ</sequence>
<organism evidence="1 2">
    <name type="scientific">Sarocladium strictum</name>
    <name type="common">Black bundle disease fungus</name>
    <name type="synonym">Acremonium strictum</name>
    <dbReference type="NCBI Taxonomy" id="5046"/>
    <lineage>
        <taxon>Eukaryota</taxon>
        <taxon>Fungi</taxon>
        <taxon>Dikarya</taxon>
        <taxon>Ascomycota</taxon>
        <taxon>Pezizomycotina</taxon>
        <taxon>Sordariomycetes</taxon>
        <taxon>Hypocreomycetidae</taxon>
        <taxon>Hypocreales</taxon>
        <taxon>Sarocladiaceae</taxon>
        <taxon>Sarocladium</taxon>
    </lineage>
</organism>
<comment type="caution">
    <text evidence="1">The sequence shown here is derived from an EMBL/GenBank/DDBJ whole genome shotgun (WGS) entry which is preliminary data.</text>
</comment>
<dbReference type="AlphaFoldDB" id="A0AA39GE39"/>
<dbReference type="Proteomes" id="UP001175261">
    <property type="component" value="Unassembled WGS sequence"/>
</dbReference>
<dbReference type="EMBL" id="JAPDFR010000006">
    <property type="protein sequence ID" value="KAK0385642.1"/>
    <property type="molecule type" value="Genomic_DNA"/>
</dbReference>
<name>A0AA39GE39_SARSR</name>
<protein>
    <submittedName>
        <fullName evidence="1">Uncharacterized protein</fullName>
    </submittedName>
</protein>
<gene>
    <name evidence="1" type="ORF">NLU13_6819</name>
</gene>
<proteinExistence type="predicted"/>
<accession>A0AA39GE39</accession>
<evidence type="ECO:0000313" key="1">
    <source>
        <dbReference type="EMBL" id="KAK0385642.1"/>
    </source>
</evidence>